<comment type="caution">
    <text evidence="9">The sequence shown here is derived from an EMBL/GenBank/DDBJ whole genome shotgun (WGS) entry which is preliminary data.</text>
</comment>
<keyword evidence="10" id="KW-1185">Reference proteome</keyword>
<dbReference type="AlphaFoldDB" id="K7A4M4"/>
<keyword evidence="6" id="KW-0472">Membrane</keyword>
<protein>
    <submittedName>
        <fullName evidence="9">Glycerol-3-phosphate dehydrogenase</fullName>
        <ecNumber evidence="9">1.1.5.3</ecNumber>
    </submittedName>
</protein>
<dbReference type="Gene3D" id="3.50.50.60">
    <property type="entry name" value="FAD/NAD(P)-binding domain"/>
    <property type="match status" value="1"/>
</dbReference>
<dbReference type="Pfam" id="PF01266">
    <property type="entry name" value="DAO"/>
    <property type="match status" value="1"/>
</dbReference>
<gene>
    <name evidence="9" type="ORF">GPAL_3608</name>
</gene>
<dbReference type="InterPro" id="IPR036188">
    <property type="entry name" value="FAD/NAD-bd_sf"/>
</dbReference>
<keyword evidence="6" id="KW-1133">Transmembrane helix</keyword>
<comment type="similarity">
    <text evidence="2">Belongs to the FAD-dependent glycerol-3-phosphate dehydrogenase family.</text>
</comment>
<feature type="transmembrane region" description="Helical" evidence="6">
    <location>
        <begin position="109"/>
        <end position="129"/>
    </location>
</feature>
<keyword evidence="4" id="KW-0274">FAD</keyword>
<evidence type="ECO:0000259" key="7">
    <source>
        <dbReference type="Pfam" id="PF01266"/>
    </source>
</evidence>
<accession>K7A4M4</accession>
<name>K7A4M4_9ALTE</name>
<evidence type="ECO:0000256" key="3">
    <source>
        <dbReference type="ARBA" id="ARBA00022630"/>
    </source>
</evidence>
<dbReference type="STRING" id="1121922.GCA_000428905_02069"/>
<feature type="domain" description="FAD dependent oxidoreductase" evidence="7">
    <location>
        <begin position="17"/>
        <end position="340"/>
    </location>
</feature>
<dbReference type="InterPro" id="IPR031656">
    <property type="entry name" value="DAO_C"/>
</dbReference>
<sequence length="549" mass="61757">MILRETNITKLSAEIFDVLVLGAGINGAVSAASLSRKGASVAMIDKGDFAGHTSSNSSNLAWGGIKYLENHEYFLVNKLCKSRNHLMRSYPSTVQEIRFLTTLQKGFRFPAWFVFIGTCLYWLMGRFFTQMPTFMSSKKIKQTEPAIDISNAQGGFEYSDAFLHDNDARFVFNFVRSSMDNGAVVTNYVGAHGSQKIEGIWHTKAIDEQSGKTFTIQSKAIINACGPMVDNYNDDTKQVTEHSHLFSKGVHLIVNKLTKVDKVLAFFASDGRLFFVIPMGQKTCIGTTDNQVKNPMTSVTEEDRDFILDNVNALLDLPKPLTRGDIISERCGVRPLAVKDAGGKADWVQLSRKHAVDVNKEDKYVSIFGGKLTDCINVGEEIADLVQDLGIVLPNKDAIWYGESSNAIKTEFEYRAGLIGLDDMTPSYSSEKLTVRLWRRYDIYALQILDEIQRDPAQAEQLMRNAEYLRAEVHYAARREMITNLEDFLRRRSKIEMVLRKTEIINTPGIIEACQILFGDQAEQKRKEYVDEVLKDYPDAPVAQPKVVS</sequence>
<dbReference type="OrthoDB" id="9766796at2"/>
<dbReference type="SUPFAM" id="SSF54373">
    <property type="entry name" value="FAD-linked reductases, C-terminal domain"/>
    <property type="match status" value="1"/>
</dbReference>
<keyword evidence="6" id="KW-0812">Transmembrane</keyword>
<proteinExistence type="inferred from homology"/>
<feature type="domain" description="Alpha-glycerophosphate oxidase C-terminal" evidence="8">
    <location>
        <begin position="432"/>
        <end position="514"/>
    </location>
</feature>
<dbReference type="EC" id="1.1.5.3" evidence="9"/>
<evidence type="ECO:0000313" key="10">
    <source>
        <dbReference type="Proteomes" id="UP000006251"/>
    </source>
</evidence>
<dbReference type="GO" id="GO:0046168">
    <property type="term" value="P:glycerol-3-phosphate catabolic process"/>
    <property type="evidence" value="ECO:0007669"/>
    <property type="project" value="TreeGrafter"/>
</dbReference>
<evidence type="ECO:0000313" key="9">
    <source>
        <dbReference type="EMBL" id="GAC30450.1"/>
    </source>
</evidence>
<evidence type="ECO:0000256" key="2">
    <source>
        <dbReference type="ARBA" id="ARBA00007330"/>
    </source>
</evidence>
<evidence type="ECO:0000259" key="8">
    <source>
        <dbReference type="Pfam" id="PF16901"/>
    </source>
</evidence>
<evidence type="ECO:0000256" key="1">
    <source>
        <dbReference type="ARBA" id="ARBA00001974"/>
    </source>
</evidence>
<dbReference type="PRINTS" id="PR01001">
    <property type="entry name" value="FADG3PDH"/>
</dbReference>
<reference evidence="10" key="1">
    <citation type="journal article" date="2014" name="Environ. Microbiol.">
        <title>Comparative genomics of the marine bacterial genus Glaciecola reveals the high degree of genomic diversity and genomic characteristic for cold adaptation.</title>
        <authorList>
            <person name="Qin Q.L."/>
            <person name="Xie B.B."/>
            <person name="Yu Y."/>
            <person name="Shu Y.L."/>
            <person name="Rong J.C."/>
            <person name="Zhang Y.J."/>
            <person name="Zhao D.L."/>
            <person name="Chen X.L."/>
            <person name="Zhang X.Y."/>
            <person name="Chen B."/>
            <person name="Zhou B.C."/>
            <person name="Zhang Y.Z."/>
        </authorList>
    </citation>
    <scope>NUCLEOTIDE SEQUENCE [LARGE SCALE GENOMIC DNA]</scope>
    <source>
        <strain evidence="10">ACAM 615</strain>
    </source>
</reference>
<dbReference type="PANTHER" id="PTHR11985">
    <property type="entry name" value="GLYCEROL-3-PHOSPHATE DEHYDROGENASE"/>
    <property type="match status" value="1"/>
</dbReference>
<evidence type="ECO:0000256" key="4">
    <source>
        <dbReference type="ARBA" id="ARBA00022827"/>
    </source>
</evidence>
<dbReference type="InterPro" id="IPR000447">
    <property type="entry name" value="G3P_DH_FAD-dep"/>
</dbReference>
<evidence type="ECO:0000256" key="5">
    <source>
        <dbReference type="ARBA" id="ARBA00023002"/>
    </source>
</evidence>
<dbReference type="GO" id="GO:0004368">
    <property type="term" value="F:glycerol-3-phosphate dehydrogenase (quinone) activity"/>
    <property type="evidence" value="ECO:0007669"/>
    <property type="project" value="UniProtKB-EC"/>
</dbReference>
<dbReference type="Proteomes" id="UP000006251">
    <property type="component" value="Unassembled WGS sequence"/>
</dbReference>
<dbReference type="RefSeq" id="WP_006014565.1">
    <property type="nucleotide sequence ID" value="NZ_BAEQ01000056.1"/>
</dbReference>
<dbReference type="InterPro" id="IPR006076">
    <property type="entry name" value="FAD-dep_OxRdtase"/>
</dbReference>
<evidence type="ECO:0000256" key="6">
    <source>
        <dbReference type="SAM" id="Phobius"/>
    </source>
</evidence>
<comment type="cofactor">
    <cofactor evidence="1">
        <name>FAD</name>
        <dbReference type="ChEBI" id="CHEBI:57692"/>
    </cofactor>
</comment>
<dbReference type="EMBL" id="BAEQ01000056">
    <property type="protein sequence ID" value="GAC30450.1"/>
    <property type="molecule type" value="Genomic_DNA"/>
</dbReference>
<dbReference type="Pfam" id="PF16901">
    <property type="entry name" value="DAO_C"/>
    <property type="match status" value="1"/>
</dbReference>
<dbReference type="InterPro" id="IPR038299">
    <property type="entry name" value="DAO_C_sf"/>
</dbReference>
<dbReference type="Gene3D" id="1.10.8.870">
    <property type="entry name" value="Alpha-glycerophosphate oxidase, cap domain"/>
    <property type="match status" value="1"/>
</dbReference>
<dbReference type="PANTHER" id="PTHR11985:SF15">
    <property type="entry name" value="GLYCEROL-3-PHOSPHATE DEHYDROGENASE, MITOCHONDRIAL"/>
    <property type="match status" value="1"/>
</dbReference>
<organism evidence="9 10">
    <name type="scientific">Brumicola pallidula DSM 14239 = ACAM 615</name>
    <dbReference type="NCBI Taxonomy" id="1121922"/>
    <lineage>
        <taxon>Bacteria</taxon>
        <taxon>Pseudomonadati</taxon>
        <taxon>Pseudomonadota</taxon>
        <taxon>Gammaproteobacteria</taxon>
        <taxon>Alteromonadales</taxon>
        <taxon>Alteromonadaceae</taxon>
        <taxon>Brumicola</taxon>
    </lineage>
</organism>
<keyword evidence="3" id="KW-0285">Flavoprotein</keyword>
<dbReference type="Gene3D" id="3.30.9.10">
    <property type="entry name" value="D-Amino Acid Oxidase, subunit A, domain 2"/>
    <property type="match status" value="1"/>
</dbReference>
<dbReference type="SUPFAM" id="SSF51905">
    <property type="entry name" value="FAD/NAD(P)-binding domain"/>
    <property type="match status" value="1"/>
</dbReference>
<keyword evidence="5 9" id="KW-0560">Oxidoreductase</keyword>